<feature type="compositionally biased region" description="Basic and acidic residues" evidence="1">
    <location>
        <begin position="1"/>
        <end position="16"/>
    </location>
</feature>
<evidence type="ECO:0000313" key="3">
    <source>
        <dbReference type="EMBL" id="HIU61023.1"/>
    </source>
</evidence>
<sequence length="164" mass="18421">MWDAEFGKKDKDKQENTSEGNKSEQIAQEPVQDVYAAENSGEPLSKKRHPLISEERQTPYFKLYARLPLIIAVLTLIAFFIGGIIDATGMRIIGIDSRFLCWLVWMAIGVAAAVVEFFLLKIILSQKILCVIYLSRISRSVATDRDDGGEGDRTEPSKEPSEKK</sequence>
<name>A0A9D1MJ71_9FIRM</name>
<dbReference type="EMBL" id="DVNE01000001">
    <property type="protein sequence ID" value="HIU61023.1"/>
    <property type="molecule type" value="Genomic_DNA"/>
</dbReference>
<evidence type="ECO:0000256" key="1">
    <source>
        <dbReference type="SAM" id="MobiDB-lite"/>
    </source>
</evidence>
<keyword evidence="2" id="KW-1133">Transmembrane helix</keyword>
<feature type="compositionally biased region" description="Polar residues" evidence="1">
    <location>
        <begin position="17"/>
        <end position="26"/>
    </location>
</feature>
<evidence type="ECO:0000256" key="2">
    <source>
        <dbReference type="SAM" id="Phobius"/>
    </source>
</evidence>
<feature type="region of interest" description="Disordered" evidence="1">
    <location>
        <begin position="1"/>
        <end position="31"/>
    </location>
</feature>
<dbReference type="AlphaFoldDB" id="A0A9D1MJ71"/>
<keyword evidence="2" id="KW-0472">Membrane</keyword>
<gene>
    <name evidence="3" type="ORF">IAB69_00010</name>
</gene>
<feature type="transmembrane region" description="Helical" evidence="2">
    <location>
        <begin position="63"/>
        <end position="87"/>
    </location>
</feature>
<feature type="transmembrane region" description="Helical" evidence="2">
    <location>
        <begin position="99"/>
        <end position="120"/>
    </location>
</feature>
<reference evidence="3" key="1">
    <citation type="submission" date="2020-10" db="EMBL/GenBank/DDBJ databases">
        <authorList>
            <person name="Gilroy R."/>
        </authorList>
    </citation>
    <scope>NUCLEOTIDE SEQUENCE</scope>
    <source>
        <strain evidence="3">CHK195-12923</strain>
    </source>
</reference>
<reference evidence="3" key="2">
    <citation type="journal article" date="2021" name="PeerJ">
        <title>Extensive microbial diversity within the chicken gut microbiome revealed by metagenomics and culture.</title>
        <authorList>
            <person name="Gilroy R."/>
            <person name="Ravi A."/>
            <person name="Getino M."/>
            <person name="Pursley I."/>
            <person name="Horton D.L."/>
            <person name="Alikhan N.F."/>
            <person name="Baker D."/>
            <person name="Gharbi K."/>
            <person name="Hall N."/>
            <person name="Watson M."/>
            <person name="Adriaenssens E.M."/>
            <person name="Foster-Nyarko E."/>
            <person name="Jarju S."/>
            <person name="Secka A."/>
            <person name="Antonio M."/>
            <person name="Oren A."/>
            <person name="Chaudhuri R.R."/>
            <person name="La Ragione R."/>
            <person name="Hildebrand F."/>
            <person name="Pallen M.J."/>
        </authorList>
    </citation>
    <scope>NUCLEOTIDE SEQUENCE</scope>
    <source>
        <strain evidence="3">CHK195-12923</strain>
    </source>
</reference>
<comment type="caution">
    <text evidence="3">The sequence shown here is derived from an EMBL/GenBank/DDBJ whole genome shotgun (WGS) entry which is preliminary data.</text>
</comment>
<proteinExistence type="predicted"/>
<accession>A0A9D1MJ71</accession>
<dbReference type="Proteomes" id="UP000824110">
    <property type="component" value="Unassembled WGS sequence"/>
</dbReference>
<keyword evidence="2" id="KW-0812">Transmembrane</keyword>
<evidence type="ECO:0000313" key="4">
    <source>
        <dbReference type="Proteomes" id="UP000824110"/>
    </source>
</evidence>
<organism evidence="3 4">
    <name type="scientific">Candidatus Coproplasma excrementigallinarum</name>
    <dbReference type="NCBI Taxonomy" id="2840747"/>
    <lineage>
        <taxon>Bacteria</taxon>
        <taxon>Bacillati</taxon>
        <taxon>Bacillota</taxon>
        <taxon>Clostridia</taxon>
        <taxon>Eubacteriales</taxon>
        <taxon>Candidatus Coproplasma</taxon>
    </lineage>
</organism>
<protein>
    <submittedName>
        <fullName evidence="3">Uncharacterized protein</fullName>
    </submittedName>
</protein>
<feature type="region of interest" description="Disordered" evidence="1">
    <location>
        <begin position="142"/>
        <end position="164"/>
    </location>
</feature>